<feature type="transmembrane region" description="Helical" evidence="1">
    <location>
        <begin position="42"/>
        <end position="60"/>
    </location>
</feature>
<keyword evidence="1" id="KW-0812">Transmembrane</keyword>
<organism evidence="2 3">
    <name type="scientific">Bowmanella yangjiangensis</name>
    <dbReference type="NCBI Taxonomy" id="2811230"/>
    <lineage>
        <taxon>Bacteria</taxon>
        <taxon>Pseudomonadati</taxon>
        <taxon>Pseudomonadota</taxon>
        <taxon>Gammaproteobacteria</taxon>
        <taxon>Alteromonadales</taxon>
        <taxon>Alteromonadaceae</taxon>
        <taxon>Bowmanella</taxon>
    </lineage>
</organism>
<evidence type="ECO:0000256" key="1">
    <source>
        <dbReference type="SAM" id="Phobius"/>
    </source>
</evidence>
<keyword evidence="3" id="KW-1185">Reference proteome</keyword>
<name>A0ABS3D511_9ALTE</name>
<evidence type="ECO:0000313" key="2">
    <source>
        <dbReference type="EMBL" id="MBN7823104.1"/>
    </source>
</evidence>
<feature type="transmembrane region" description="Helical" evidence="1">
    <location>
        <begin position="80"/>
        <end position="99"/>
    </location>
</feature>
<keyword evidence="1" id="KW-1133">Transmembrane helix</keyword>
<reference evidence="2 3" key="1">
    <citation type="submission" date="2021-03" db="EMBL/GenBank/DDBJ databases">
        <title>novel species isolated from a fishpond in China.</title>
        <authorList>
            <person name="Lu H."/>
            <person name="Cai Z."/>
        </authorList>
    </citation>
    <scope>NUCLEOTIDE SEQUENCE [LARGE SCALE GENOMIC DNA]</scope>
    <source>
        <strain evidence="2 3">Y57</strain>
    </source>
</reference>
<accession>A0ABS3D511</accession>
<feature type="non-terminal residue" evidence="2">
    <location>
        <position position="1"/>
    </location>
</feature>
<keyword evidence="1" id="KW-0472">Membrane</keyword>
<proteinExistence type="predicted"/>
<dbReference type="EMBL" id="JAFKCS010000396">
    <property type="protein sequence ID" value="MBN7823104.1"/>
    <property type="molecule type" value="Genomic_DNA"/>
</dbReference>
<dbReference type="RefSeq" id="WP_206596899.1">
    <property type="nucleotide sequence ID" value="NZ_JAFKCS010000396.1"/>
</dbReference>
<gene>
    <name evidence="2" type="ORF">J0A65_24785</name>
</gene>
<evidence type="ECO:0000313" key="3">
    <source>
        <dbReference type="Proteomes" id="UP000663992"/>
    </source>
</evidence>
<comment type="caution">
    <text evidence="2">The sequence shown here is derived from an EMBL/GenBank/DDBJ whole genome shotgun (WGS) entry which is preliminary data.</text>
</comment>
<dbReference type="Proteomes" id="UP000663992">
    <property type="component" value="Unassembled WGS sequence"/>
</dbReference>
<protein>
    <submittedName>
        <fullName evidence="2">Uncharacterized protein</fullName>
    </submittedName>
</protein>
<sequence length="101" mass="11713">IQPRSASHRFARAPAWNNDMDINRFERTRMSYENVPVYRKRWFVFLSLLFFIPATLLIALTGDLYAQKDGVVYKFKNNAVHQLIVTAVVFMMVGLFLAAGR</sequence>